<comment type="subunit">
    <text evidence="9">The Tat system comprises two distinct complexes: a TatABC complex, containing multiple copies of TatA, TatB and TatC subunits, and a separate TatA complex, containing only TatA subunits. Substrates initially bind to the TatABC complex, which probably triggers association of the separate TatA complex to form the active translocon.</text>
</comment>
<name>A0A2S7XS02_9GAMM</name>
<evidence type="ECO:0000256" key="4">
    <source>
        <dbReference type="ARBA" id="ARBA00022692"/>
    </source>
</evidence>
<evidence type="ECO:0000256" key="10">
    <source>
        <dbReference type="SAM" id="MobiDB-lite"/>
    </source>
</evidence>
<evidence type="ECO:0000256" key="6">
    <source>
        <dbReference type="ARBA" id="ARBA00022989"/>
    </source>
</evidence>
<dbReference type="Gene3D" id="1.20.5.3310">
    <property type="match status" value="1"/>
</dbReference>
<keyword evidence="5 9" id="KW-0653">Protein transport</keyword>
<evidence type="ECO:0000313" key="12">
    <source>
        <dbReference type="Proteomes" id="UP000239936"/>
    </source>
</evidence>
<evidence type="ECO:0000256" key="3">
    <source>
        <dbReference type="ARBA" id="ARBA00022475"/>
    </source>
</evidence>
<gene>
    <name evidence="9" type="primary">tatA</name>
    <name evidence="11" type="ORF">CXB77_06675</name>
</gene>
<dbReference type="EMBL" id="PPGH01000034">
    <property type="protein sequence ID" value="PQJ96519.1"/>
    <property type="molecule type" value="Genomic_DNA"/>
</dbReference>
<dbReference type="NCBIfam" id="TIGR01411">
    <property type="entry name" value="tatAE"/>
    <property type="match status" value="1"/>
</dbReference>
<keyword evidence="6 9" id="KW-1133">Transmembrane helix</keyword>
<dbReference type="HAMAP" id="MF_00236">
    <property type="entry name" value="TatA_E"/>
    <property type="match status" value="1"/>
</dbReference>
<keyword evidence="2 9" id="KW-0813">Transport</keyword>
<accession>A0A2S7XS02</accession>
<evidence type="ECO:0000256" key="8">
    <source>
        <dbReference type="ARBA" id="ARBA00023136"/>
    </source>
</evidence>
<dbReference type="PANTHER" id="PTHR42982:SF1">
    <property type="entry name" value="SEC-INDEPENDENT PROTEIN TRANSLOCASE PROTEIN TATA"/>
    <property type="match status" value="1"/>
</dbReference>
<sequence>MGFAGLSIGHILVVLVVVILVFGTKKLGNIGSDLGAAIKGFRKAMADSSDPADDAASHAAPATPRAESNSATPK</sequence>
<comment type="function">
    <text evidence="9">Part of the twin-arginine translocation (Tat) system that transports large folded proteins containing a characteristic twin-arginine motif in their signal peptide across membranes. TatA could form the protein-conducting channel of the Tat system.</text>
</comment>
<feature type="region of interest" description="Disordered" evidence="10">
    <location>
        <begin position="47"/>
        <end position="74"/>
    </location>
</feature>
<dbReference type="Pfam" id="PF02416">
    <property type="entry name" value="TatA_B_E"/>
    <property type="match status" value="1"/>
</dbReference>
<evidence type="ECO:0000256" key="2">
    <source>
        <dbReference type="ARBA" id="ARBA00022448"/>
    </source>
</evidence>
<dbReference type="AlphaFoldDB" id="A0A2S7XS02"/>
<keyword evidence="8 9" id="KW-0472">Membrane</keyword>
<proteinExistence type="inferred from homology"/>
<comment type="subcellular location">
    <subcellularLocation>
        <location evidence="1 9">Cell membrane</location>
        <topology evidence="1 9">Single-pass membrane protein</topology>
    </subcellularLocation>
</comment>
<keyword evidence="7 9" id="KW-0811">Translocation</keyword>
<dbReference type="GO" id="GO:0008320">
    <property type="term" value="F:protein transmembrane transporter activity"/>
    <property type="evidence" value="ECO:0007669"/>
    <property type="project" value="UniProtKB-UniRule"/>
</dbReference>
<dbReference type="PANTHER" id="PTHR42982">
    <property type="entry name" value="SEC-INDEPENDENT PROTEIN TRANSLOCASE PROTEIN TATA"/>
    <property type="match status" value="1"/>
</dbReference>
<evidence type="ECO:0000256" key="9">
    <source>
        <dbReference type="HAMAP-Rule" id="MF_00236"/>
    </source>
</evidence>
<dbReference type="RefSeq" id="WP_105073279.1">
    <property type="nucleotide sequence ID" value="NZ_PPGH01000034.1"/>
</dbReference>
<dbReference type="GO" id="GO:0033281">
    <property type="term" value="C:TAT protein transport complex"/>
    <property type="evidence" value="ECO:0007669"/>
    <property type="project" value="UniProtKB-UniRule"/>
</dbReference>
<evidence type="ECO:0000313" key="11">
    <source>
        <dbReference type="EMBL" id="PQJ96519.1"/>
    </source>
</evidence>
<dbReference type="GO" id="GO:0043953">
    <property type="term" value="P:protein transport by the Tat complex"/>
    <property type="evidence" value="ECO:0007669"/>
    <property type="project" value="UniProtKB-UniRule"/>
</dbReference>
<evidence type="ECO:0000256" key="7">
    <source>
        <dbReference type="ARBA" id="ARBA00023010"/>
    </source>
</evidence>
<dbReference type="InterPro" id="IPR006312">
    <property type="entry name" value="TatA/E"/>
</dbReference>
<organism evidence="11 12">
    <name type="scientific">Chromatium okenii</name>
    <dbReference type="NCBI Taxonomy" id="61644"/>
    <lineage>
        <taxon>Bacteria</taxon>
        <taxon>Pseudomonadati</taxon>
        <taxon>Pseudomonadota</taxon>
        <taxon>Gammaproteobacteria</taxon>
        <taxon>Chromatiales</taxon>
        <taxon>Chromatiaceae</taxon>
        <taxon>Chromatium</taxon>
    </lineage>
</organism>
<protein>
    <recommendedName>
        <fullName evidence="9">Sec-independent protein translocase protein TatA</fullName>
    </recommendedName>
</protein>
<keyword evidence="12" id="KW-1185">Reference proteome</keyword>
<reference evidence="11 12" key="1">
    <citation type="submission" date="2018-01" db="EMBL/GenBank/DDBJ databases">
        <title>The complete genome sequence of Chromatium okenii LaCa, a purple sulfur bacterium with a turbulent life.</title>
        <authorList>
            <person name="Luedin S.M."/>
            <person name="Liechti N."/>
            <person name="Storelli N."/>
            <person name="Danza F."/>
            <person name="Wittwer M."/>
            <person name="Pothier J.F."/>
            <person name="Tonolla M.A."/>
        </authorList>
    </citation>
    <scope>NUCLEOTIDE SEQUENCE [LARGE SCALE GENOMIC DNA]</scope>
    <source>
        <strain evidence="11 12">LaCa</strain>
    </source>
</reference>
<evidence type="ECO:0000256" key="5">
    <source>
        <dbReference type="ARBA" id="ARBA00022927"/>
    </source>
</evidence>
<keyword evidence="3 9" id="KW-1003">Cell membrane</keyword>
<feature type="transmembrane region" description="Helical" evidence="9">
    <location>
        <begin position="6"/>
        <end position="24"/>
    </location>
</feature>
<dbReference type="Proteomes" id="UP000239936">
    <property type="component" value="Unassembled WGS sequence"/>
</dbReference>
<dbReference type="InterPro" id="IPR003369">
    <property type="entry name" value="TatA/B/E"/>
</dbReference>
<feature type="compositionally biased region" description="Low complexity" evidence="10">
    <location>
        <begin position="57"/>
        <end position="66"/>
    </location>
</feature>
<comment type="similarity">
    <text evidence="9">Belongs to the TatA/E family.</text>
</comment>
<comment type="caution">
    <text evidence="11">The sequence shown here is derived from an EMBL/GenBank/DDBJ whole genome shotgun (WGS) entry which is preliminary data.</text>
</comment>
<evidence type="ECO:0000256" key="1">
    <source>
        <dbReference type="ARBA" id="ARBA00004162"/>
    </source>
</evidence>
<keyword evidence="4 9" id="KW-0812">Transmembrane</keyword>